<protein>
    <submittedName>
        <fullName evidence="1">Uncharacterized protein</fullName>
    </submittedName>
</protein>
<organism evidence="1 2">
    <name type="scientific">Meloidogyne enterolobii</name>
    <name type="common">Root-knot nematode worm</name>
    <name type="synonym">Meloidogyne mayaguensis</name>
    <dbReference type="NCBI Taxonomy" id="390850"/>
    <lineage>
        <taxon>Eukaryota</taxon>
        <taxon>Metazoa</taxon>
        <taxon>Ecdysozoa</taxon>
        <taxon>Nematoda</taxon>
        <taxon>Chromadorea</taxon>
        <taxon>Rhabditida</taxon>
        <taxon>Tylenchina</taxon>
        <taxon>Tylenchomorpha</taxon>
        <taxon>Tylenchoidea</taxon>
        <taxon>Meloidogynidae</taxon>
        <taxon>Meloidogyninae</taxon>
        <taxon>Meloidogyne</taxon>
    </lineage>
</organism>
<dbReference type="Proteomes" id="UP000580250">
    <property type="component" value="Unassembled WGS sequence"/>
</dbReference>
<reference evidence="1 2" key="1">
    <citation type="submission" date="2020-08" db="EMBL/GenBank/DDBJ databases">
        <authorList>
            <person name="Koutsovoulos G."/>
            <person name="Danchin GJ E."/>
        </authorList>
    </citation>
    <scope>NUCLEOTIDE SEQUENCE [LARGE SCALE GENOMIC DNA]</scope>
</reference>
<comment type="caution">
    <text evidence="1">The sequence shown here is derived from an EMBL/GenBank/DDBJ whole genome shotgun (WGS) entry which is preliminary data.</text>
</comment>
<sequence>MTPGAKRRLLAVPDRNCGLRIEWNCVFFAMRTEDCGADFKIKIADCGCGNFSVASSPGCYTHFESGKKSNIRNFFISLEY</sequence>
<name>A0A6V7UV86_MELEN</name>
<dbReference type="EMBL" id="CAJEWN010000118">
    <property type="protein sequence ID" value="CAD2166490.1"/>
    <property type="molecule type" value="Genomic_DNA"/>
</dbReference>
<gene>
    <name evidence="1" type="ORF">MENT_LOCUS17867</name>
</gene>
<proteinExistence type="predicted"/>
<evidence type="ECO:0000313" key="1">
    <source>
        <dbReference type="EMBL" id="CAD2166490.1"/>
    </source>
</evidence>
<dbReference type="AlphaFoldDB" id="A0A6V7UV86"/>
<evidence type="ECO:0000313" key="2">
    <source>
        <dbReference type="Proteomes" id="UP000580250"/>
    </source>
</evidence>
<accession>A0A6V7UV86</accession>